<dbReference type="EMBL" id="JAHRGL010000030">
    <property type="protein sequence ID" value="MBV2133445.1"/>
    <property type="molecule type" value="Genomic_DNA"/>
</dbReference>
<sequence length="116" mass="13081">MDSRCPACRTELQGRYLGTLDIRCPHCAAALRYNVHPMENGPWHLEIGIYVFGFASLAVAAVTTVLLGWPPVLALLVALGATMAYAWAAWRRARRSIPQDWPRWRAESHSRRSPPR</sequence>
<keyword evidence="1" id="KW-0472">Membrane</keyword>
<accession>A0ABS6MXA8</accession>
<evidence type="ECO:0008006" key="4">
    <source>
        <dbReference type="Google" id="ProtNLM"/>
    </source>
</evidence>
<gene>
    <name evidence="2" type="ORF">KRX52_11660</name>
</gene>
<reference evidence="2 3" key="1">
    <citation type="submission" date="2021-06" db="EMBL/GenBank/DDBJ databases">
        <title>Differences between aerobic and microaerobic xylene degrading microbial communities.</title>
        <authorList>
            <person name="Banerjee S."/>
            <person name="Tancsics A."/>
        </authorList>
    </citation>
    <scope>NUCLEOTIDE SEQUENCE [LARGE SCALE GENOMIC DNA]</scope>
    <source>
        <strain evidence="2 3">MAP12</strain>
    </source>
</reference>
<feature type="transmembrane region" description="Helical" evidence="1">
    <location>
        <begin position="47"/>
        <end position="66"/>
    </location>
</feature>
<proteinExistence type="predicted"/>
<keyword evidence="1" id="KW-0812">Transmembrane</keyword>
<keyword evidence="3" id="KW-1185">Reference proteome</keyword>
<organism evidence="2 3">
    <name type="scientific">Geopseudomonas aromaticivorans</name>
    <dbReference type="NCBI Taxonomy" id="2849492"/>
    <lineage>
        <taxon>Bacteria</taxon>
        <taxon>Pseudomonadati</taxon>
        <taxon>Pseudomonadota</taxon>
        <taxon>Gammaproteobacteria</taxon>
        <taxon>Pseudomonadales</taxon>
        <taxon>Pseudomonadaceae</taxon>
        <taxon>Geopseudomonas</taxon>
    </lineage>
</organism>
<dbReference type="RefSeq" id="WP_217681895.1">
    <property type="nucleotide sequence ID" value="NZ_JAHRGL010000030.1"/>
</dbReference>
<comment type="caution">
    <text evidence="2">The sequence shown here is derived from an EMBL/GenBank/DDBJ whole genome shotgun (WGS) entry which is preliminary data.</text>
</comment>
<protein>
    <recommendedName>
        <fullName evidence="4">DUF983 domain-containing protein</fullName>
    </recommendedName>
</protein>
<evidence type="ECO:0000313" key="3">
    <source>
        <dbReference type="Proteomes" id="UP000813068"/>
    </source>
</evidence>
<name>A0ABS6MXA8_9GAMM</name>
<evidence type="ECO:0000256" key="1">
    <source>
        <dbReference type="SAM" id="Phobius"/>
    </source>
</evidence>
<keyword evidence="1" id="KW-1133">Transmembrane helix</keyword>
<feature type="transmembrane region" description="Helical" evidence="1">
    <location>
        <begin position="72"/>
        <end position="90"/>
    </location>
</feature>
<evidence type="ECO:0000313" key="2">
    <source>
        <dbReference type="EMBL" id="MBV2133445.1"/>
    </source>
</evidence>
<dbReference type="Proteomes" id="UP000813068">
    <property type="component" value="Unassembled WGS sequence"/>
</dbReference>